<accession>A0ABR7XAE7</accession>
<dbReference type="PANTHER" id="PTHR43405">
    <property type="entry name" value="GLYCOSYL HYDROLASE DIGH"/>
    <property type="match status" value="1"/>
</dbReference>
<dbReference type="InterPro" id="IPR003790">
    <property type="entry name" value="GHL10"/>
</dbReference>
<evidence type="ECO:0000313" key="4">
    <source>
        <dbReference type="EMBL" id="MBD1386580.1"/>
    </source>
</evidence>
<sequence>MRDQTKFNYILILLICSVLIFSCKRSSDDLLPPTKPAAPPPEITRGDTAITNLFEKTPVIVWVEAAANFSRLGTAEKMANIFQKLVDIGVKGVVIDVKGIPGLVSYNSSIANQLKSWNGATQAADFDYLKNAITEGKKKGLKVFVSMSIFAEGMNYGGNRIGKVFTDNSFSDIQSQVITQSGDVKKITDVYTYGLLNPLQPLAQEYESSLIREVISNYDLDGFVLDYCRYYDISADFSDFTLEKFRQWAKLPAVSKTDIVAEWTTVNGVLTPKVTGPQYKSWLEFRAQTIRDFVSKTRDMVKSVKPHLPLCSYSGAWYDSYYGVGVNWASNTYDPSADGYSWASPNYKNTGYAELLDMFMTGNYTPTLTGAGWWTVQGAINGTKQVLKNANIYYGGVDLGNTQWSNIQNMKDAIKMIKQQTKGVMLFDLVHIDDASTNQFHKQLYDDVKEALAN</sequence>
<keyword evidence="1" id="KW-0732">Signal</keyword>
<dbReference type="Pfam" id="PF02638">
    <property type="entry name" value="GHL10"/>
    <property type="match status" value="1"/>
</dbReference>
<dbReference type="InterPro" id="IPR017853">
    <property type="entry name" value="GH"/>
</dbReference>
<evidence type="ECO:0000259" key="3">
    <source>
        <dbReference type="Pfam" id="PF16373"/>
    </source>
</evidence>
<dbReference type="InterPro" id="IPR032280">
    <property type="entry name" value="DUF4985"/>
</dbReference>
<gene>
    <name evidence="4" type="ORF">IDJ75_14935</name>
</gene>
<dbReference type="PROSITE" id="PS51257">
    <property type="entry name" value="PROKAR_LIPOPROTEIN"/>
    <property type="match status" value="1"/>
</dbReference>
<dbReference type="Proteomes" id="UP000618754">
    <property type="component" value="Unassembled WGS sequence"/>
</dbReference>
<dbReference type="EMBL" id="JACWMW010000003">
    <property type="protein sequence ID" value="MBD1386580.1"/>
    <property type="molecule type" value="Genomic_DNA"/>
</dbReference>
<feature type="domain" description="Glycosyl hydrolase-like 10" evidence="2">
    <location>
        <begin position="61"/>
        <end position="328"/>
    </location>
</feature>
<feature type="domain" description="DUF4985" evidence="3">
    <location>
        <begin position="338"/>
        <end position="436"/>
    </location>
</feature>
<dbReference type="SUPFAM" id="SSF51445">
    <property type="entry name" value="(Trans)glycosidases"/>
    <property type="match status" value="1"/>
</dbReference>
<evidence type="ECO:0000256" key="1">
    <source>
        <dbReference type="ARBA" id="ARBA00022729"/>
    </source>
</evidence>
<evidence type="ECO:0000259" key="2">
    <source>
        <dbReference type="Pfam" id="PF02638"/>
    </source>
</evidence>
<dbReference type="Pfam" id="PF16373">
    <property type="entry name" value="DUF4985"/>
    <property type="match status" value="1"/>
</dbReference>
<dbReference type="InterPro" id="IPR052177">
    <property type="entry name" value="Divisome_Glycosyl_Hydrolase"/>
</dbReference>
<evidence type="ECO:0000313" key="5">
    <source>
        <dbReference type="Proteomes" id="UP000618754"/>
    </source>
</evidence>
<organism evidence="4 5">
    <name type="scientific">Mucilaginibacter rigui</name>
    <dbReference type="NCBI Taxonomy" id="534635"/>
    <lineage>
        <taxon>Bacteria</taxon>
        <taxon>Pseudomonadati</taxon>
        <taxon>Bacteroidota</taxon>
        <taxon>Sphingobacteriia</taxon>
        <taxon>Sphingobacteriales</taxon>
        <taxon>Sphingobacteriaceae</taxon>
        <taxon>Mucilaginibacter</taxon>
    </lineage>
</organism>
<dbReference type="PANTHER" id="PTHR43405:SF1">
    <property type="entry name" value="GLYCOSYL HYDROLASE DIGH"/>
    <property type="match status" value="1"/>
</dbReference>
<comment type="caution">
    <text evidence="4">The sequence shown here is derived from an EMBL/GenBank/DDBJ whole genome shotgun (WGS) entry which is preliminary data.</text>
</comment>
<protein>
    <submittedName>
        <fullName evidence="4">Family 10 glycosylhydrolase</fullName>
    </submittedName>
</protein>
<name>A0ABR7XAE7_9SPHI</name>
<reference evidence="4 5" key="1">
    <citation type="submission" date="2020-09" db="EMBL/GenBank/DDBJ databases">
        <title>Novel species of Mucilaginibacter isolated from a glacier on the Tibetan Plateau.</title>
        <authorList>
            <person name="Liu Q."/>
            <person name="Xin Y.-H."/>
        </authorList>
    </citation>
    <scope>NUCLEOTIDE SEQUENCE [LARGE SCALE GENOMIC DNA]</scope>
    <source>
        <strain evidence="4 5">CGMCC 1.13878</strain>
    </source>
</reference>
<proteinExistence type="predicted"/>
<dbReference type="Gene3D" id="3.20.20.80">
    <property type="entry name" value="Glycosidases"/>
    <property type="match status" value="1"/>
</dbReference>
<keyword evidence="5" id="KW-1185">Reference proteome</keyword>